<dbReference type="GO" id="GO:0003697">
    <property type="term" value="F:single-stranded DNA binding"/>
    <property type="evidence" value="ECO:0007669"/>
    <property type="project" value="InterPro"/>
</dbReference>
<evidence type="ECO:0000256" key="3">
    <source>
        <dbReference type="SAM" id="MobiDB-lite"/>
    </source>
</evidence>
<name>A0AAV7F8S5_ARIFI</name>
<dbReference type="Pfam" id="PF08536">
    <property type="entry name" value="Whirly"/>
    <property type="match status" value="1"/>
</dbReference>
<sequence>MSRSHVAKKLLSEKPSSFNESSLCKFISRAGISTIGQSYSSEGNPSLRPRVDYSLFKGKAALAVHPVLPEFKQTDFGVQIERRGGIMLTFWPAIAGQKQKYDWEKKQYFLLSATEVGAMMALGPTESCELFHDPSMKTSLAGQVRKSFSVSPTTDGSGYFFNLNVTNNNLKTSERLFLPVTKAEFAVMRSAFSFILPYVMGWNQLTNPTRSPDTLSTTVGANKQRNAEYTQKPDLEWSR</sequence>
<accession>A0AAV7F8S5</accession>
<reference evidence="4 5" key="1">
    <citation type="submission" date="2021-07" db="EMBL/GenBank/DDBJ databases">
        <title>The Aristolochia fimbriata genome: insights into angiosperm evolution, floral development and chemical biosynthesis.</title>
        <authorList>
            <person name="Jiao Y."/>
        </authorList>
    </citation>
    <scope>NUCLEOTIDE SEQUENCE [LARGE SCALE GENOMIC DNA]</scope>
    <source>
        <strain evidence="4">IBCAS-2021</strain>
        <tissue evidence="4">Leaf</tissue>
    </source>
</reference>
<evidence type="ECO:0000313" key="5">
    <source>
        <dbReference type="Proteomes" id="UP000825729"/>
    </source>
</evidence>
<evidence type="ECO:0000256" key="2">
    <source>
        <dbReference type="ARBA" id="ARBA00022946"/>
    </source>
</evidence>
<dbReference type="EMBL" id="JAINDJ010000002">
    <property type="protein sequence ID" value="KAG9457069.1"/>
    <property type="molecule type" value="Genomic_DNA"/>
</dbReference>
<proteinExistence type="inferred from homology"/>
<dbReference type="InterPro" id="IPR009044">
    <property type="entry name" value="ssDNA-bd_transcriptional_reg"/>
</dbReference>
<dbReference type="Proteomes" id="UP000825729">
    <property type="component" value="Unassembled WGS sequence"/>
</dbReference>
<keyword evidence="2" id="KW-0809">Transit peptide</keyword>
<evidence type="ECO:0000313" key="4">
    <source>
        <dbReference type="EMBL" id="KAG9457069.1"/>
    </source>
</evidence>
<feature type="compositionally biased region" description="Polar residues" evidence="3">
    <location>
        <begin position="209"/>
        <end position="229"/>
    </location>
</feature>
<keyword evidence="5" id="KW-1185">Reference proteome</keyword>
<dbReference type="GO" id="GO:0006355">
    <property type="term" value="P:regulation of DNA-templated transcription"/>
    <property type="evidence" value="ECO:0007669"/>
    <property type="project" value="InterPro"/>
</dbReference>
<gene>
    <name evidence="4" type="ORF">H6P81_001577</name>
</gene>
<protein>
    <submittedName>
        <fullName evidence="4">Uncharacterized protein</fullName>
    </submittedName>
</protein>
<dbReference type="PANTHER" id="PTHR31745:SF1">
    <property type="entry name" value="SINGLE-STRANDED DNA-BINDING PROTEIN WHY2, MITOCHONDRIAL"/>
    <property type="match status" value="1"/>
</dbReference>
<comment type="caution">
    <text evidence="4">The sequence shown here is derived from an EMBL/GenBank/DDBJ whole genome shotgun (WGS) entry which is preliminary data.</text>
</comment>
<organism evidence="4 5">
    <name type="scientific">Aristolochia fimbriata</name>
    <name type="common">White veined hardy Dutchman's pipe vine</name>
    <dbReference type="NCBI Taxonomy" id="158543"/>
    <lineage>
        <taxon>Eukaryota</taxon>
        <taxon>Viridiplantae</taxon>
        <taxon>Streptophyta</taxon>
        <taxon>Embryophyta</taxon>
        <taxon>Tracheophyta</taxon>
        <taxon>Spermatophyta</taxon>
        <taxon>Magnoliopsida</taxon>
        <taxon>Magnoliidae</taxon>
        <taxon>Piperales</taxon>
        <taxon>Aristolochiaceae</taxon>
        <taxon>Aristolochia</taxon>
    </lineage>
</organism>
<comment type="similarity">
    <text evidence="1">Belongs to the Whirly family.</text>
</comment>
<dbReference type="SUPFAM" id="SSF54447">
    <property type="entry name" value="ssDNA-binding transcriptional regulator domain"/>
    <property type="match status" value="1"/>
</dbReference>
<evidence type="ECO:0000256" key="1">
    <source>
        <dbReference type="ARBA" id="ARBA00006061"/>
    </source>
</evidence>
<dbReference type="PANTHER" id="PTHR31745">
    <property type="entry name" value="SINGLE-STRANDED DNA-BINDING PROTEIN WHY2, MITOCHONDRIAL"/>
    <property type="match status" value="1"/>
</dbReference>
<dbReference type="GO" id="GO:0006952">
    <property type="term" value="P:defense response"/>
    <property type="evidence" value="ECO:0007669"/>
    <property type="project" value="InterPro"/>
</dbReference>
<feature type="region of interest" description="Disordered" evidence="3">
    <location>
        <begin position="209"/>
        <end position="239"/>
    </location>
</feature>
<dbReference type="AlphaFoldDB" id="A0AAV7F8S5"/>
<dbReference type="InterPro" id="IPR013742">
    <property type="entry name" value="Whirly"/>
</dbReference>
<dbReference type="Gene3D" id="2.30.31.10">
    <property type="entry name" value="Transcriptional Coactivator Pc4, Chain A"/>
    <property type="match status" value="1"/>
</dbReference>